<dbReference type="GeneID" id="9667705"/>
<gene>
    <name evidence="2" type="ORF">NECHADRAFT_84261</name>
</gene>
<dbReference type="KEGG" id="nhe:NECHADRAFT_84261"/>
<name>C7Z058_FUSV7</name>
<dbReference type="PANTHER" id="PTHR35186">
    <property type="entry name" value="ANK_REP_REGION DOMAIN-CONTAINING PROTEIN"/>
    <property type="match status" value="1"/>
</dbReference>
<dbReference type="eggNOG" id="ENOG502SK8M">
    <property type="taxonomic scope" value="Eukaryota"/>
</dbReference>
<dbReference type="PANTHER" id="PTHR35186:SF4">
    <property type="entry name" value="PRION-INHIBITION AND PROPAGATION HELO DOMAIN-CONTAINING PROTEIN"/>
    <property type="match status" value="1"/>
</dbReference>
<sequence length="612" mass="69301">MSGIEIAGIVLGGFPILIEATKPLARYFQGAERWWHFKTRFMTLISTLEDESIAYSQNLELLLTPVDLDPEVKTNLQEDPKSDLWHDPEVQAKLKARIKNQYMPWFQRQLREMRETLDELRRMLPINQNGKVDFPRVTTVDYELLRLKQSFSSRRQHLLDNIVRINESLYKFLVRDSHINVEVARAEASWSSAPSKSTGCPGVKTFLRLQAEAKKLSCALKCEWNCHCMHQCGIRLDLKPSETNSSKGPSLRLLLGTEALMKQTEVQVIKEEDLRPDFAASSSKTTLLNQMEDLRTQARQELTPIVPEKSIRRLGISSSVITATSALVSPVVSGDLKLWRGREQKKLTKIEKSQVVQLSAQNTSGHQTMTLQSSVTTSIKKLVRFSDNSSSALASLGSSRTWHFHLDGPAVSQSRPSLEAQDQPNLKNSEVKDLEAFYGSTPRLPDRLQIGLEIALTILGLGTSCWIPRGWDRREIFVLKSPNVPTKPFIQHRLLLCSLKETVDDIRAHTEVTLFSLGVILLELIFQETLEQQPCWDTFCENGQPNDWTHQCTAMEWQSQIEPRYGNDLSELIRLCVEGGFSGDANLDNSGFLQEVIDTVVNPLEQFLSGWS</sequence>
<dbReference type="AlphaFoldDB" id="C7Z058"/>
<dbReference type="HOGENOM" id="CLU_026305_6_0_1"/>
<dbReference type="RefSeq" id="XP_003048628.1">
    <property type="nucleotide sequence ID" value="XM_003048582.1"/>
</dbReference>
<dbReference type="InParanoid" id="C7Z058"/>
<evidence type="ECO:0000313" key="3">
    <source>
        <dbReference type="Proteomes" id="UP000005206"/>
    </source>
</evidence>
<proteinExistence type="predicted"/>
<dbReference type="VEuPathDB" id="FungiDB:NECHADRAFT_84261"/>
<protein>
    <recommendedName>
        <fullName evidence="1">DUF7580 domain-containing protein</fullName>
    </recommendedName>
</protein>
<dbReference type="Proteomes" id="UP000005206">
    <property type="component" value="Chromosome 8"/>
</dbReference>
<reference evidence="2 3" key="1">
    <citation type="journal article" date="2009" name="PLoS Genet.">
        <title>The genome of Nectria haematococca: contribution of supernumerary chromosomes to gene expansion.</title>
        <authorList>
            <person name="Coleman J.J."/>
            <person name="Rounsley S.D."/>
            <person name="Rodriguez-Carres M."/>
            <person name="Kuo A."/>
            <person name="Wasmann C.C."/>
            <person name="Grimwood J."/>
            <person name="Schmutz J."/>
            <person name="Taga M."/>
            <person name="White G.J."/>
            <person name="Zhou S."/>
            <person name="Schwartz D.C."/>
            <person name="Freitag M."/>
            <person name="Ma L.J."/>
            <person name="Danchin E.G."/>
            <person name="Henrissat B."/>
            <person name="Coutinho P.M."/>
            <person name="Nelson D.R."/>
            <person name="Straney D."/>
            <person name="Napoli C.A."/>
            <person name="Barker B.M."/>
            <person name="Gribskov M."/>
            <person name="Rep M."/>
            <person name="Kroken S."/>
            <person name="Molnar I."/>
            <person name="Rensing C."/>
            <person name="Kennell J.C."/>
            <person name="Zamora J."/>
            <person name="Farman M.L."/>
            <person name="Selker E.U."/>
            <person name="Salamov A."/>
            <person name="Shapiro H."/>
            <person name="Pangilinan J."/>
            <person name="Lindquist E."/>
            <person name="Lamers C."/>
            <person name="Grigoriev I.V."/>
            <person name="Geiser D.M."/>
            <person name="Covert S.F."/>
            <person name="Temporini E."/>
            <person name="Vanetten H.D."/>
        </authorList>
    </citation>
    <scope>NUCLEOTIDE SEQUENCE [LARGE SCALE GENOMIC DNA]</scope>
    <source>
        <strain evidence="3">ATCC MYA-4622 / CBS 123669 / FGSC 9596 / NRRL 45880 / 77-13-4</strain>
    </source>
</reference>
<organism evidence="2 3">
    <name type="scientific">Fusarium vanettenii (strain ATCC MYA-4622 / CBS 123669 / FGSC 9596 / NRRL 45880 / 77-13-4)</name>
    <name type="common">Fusarium solani subsp. pisi</name>
    <dbReference type="NCBI Taxonomy" id="660122"/>
    <lineage>
        <taxon>Eukaryota</taxon>
        <taxon>Fungi</taxon>
        <taxon>Dikarya</taxon>
        <taxon>Ascomycota</taxon>
        <taxon>Pezizomycotina</taxon>
        <taxon>Sordariomycetes</taxon>
        <taxon>Hypocreomycetidae</taxon>
        <taxon>Hypocreales</taxon>
        <taxon>Nectriaceae</taxon>
        <taxon>Fusarium</taxon>
        <taxon>Fusarium solani species complex</taxon>
        <taxon>Fusarium vanettenii</taxon>
    </lineage>
</organism>
<dbReference type="InterPro" id="IPR056002">
    <property type="entry name" value="DUF7580"/>
</dbReference>
<dbReference type="OrthoDB" id="3565018at2759"/>
<accession>C7Z058</accession>
<dbReference type="Pfam" id="PF24476">
    <property type="entry name" value="DUF7580"/>
    <property type="match status" value="1"/>
</dbReference>
<feature type="domain" description="DUF7580" evidence="1">
    <location>
        <begin position="407"/>
        <end position="606"/>
    </location>
</feature>
<evidence type="ECO:0000259" key="1">
    <source>
        <dbReference type="Pfam" id="PF24476"/>
    </source>
</evidence>
<dbReference type="EMBL" id="GG698904">
    <property type="protein sequence ID" value="EEU42915.1"/>
    <property type="molecule type" value="Genomic_DNA"/>
</dbReference>
<keyword evidence="3" id="KW-1185">Reference proteome</keyword>
<dbReference type="OMA" id="FYECLAR"/>
<evidence type="ECO:0000313" key="2">
    <source>
        <dbReference type="EMBL" id="EEU42915.1"/>
    </source>
</evidence>